<name>A0A517WD35_9PLAN</name>
<keyword evidence="2" id="KW-1015">Disulfide bond</keyword>
<sequence length="605" mass="64122">MKICMDLEGSVEQMEQLNLVAGGELTISSGAVTVTHSLHSIDTEGDAVTDDLNTINGGSAGDVLLIGRANAARAVVLKHNAGNIKTPSGTDHELTANGFVMLKHDGSNWHVQSGNGSGYALNKLACLTVATSNITLNDTQTMNGVFCGADSRVFLAGQTDPTENGPWIVKEENPYYPNSGDWIRPDDFQDGFSVSGHLFYIESGTSYSDSVWMITNHYGEDIVGTDDLNAVNLGGGGGSAFDLSTLPEDSSRASTDYFTKHDGGRMEKIGMNDLLRDGLHTMTDGATITLNLANPERIFSVTLGGNRTLAVTNATVGDRFILKLVQDGTGSRTVTWWSTINWTGGSAPTLTTTAEKADYFEFVCWGANTFDCIRMEQNLDTSTGGSTSLSSNIVSNWELDYLIDDEFTDSVASLNLVPSASPASSMLAAGGVSGAGGAATFDGTQYLRVPVNAASPLNFEDSSFTIALWVKPDAIGTSKKYLSLGTLSIQDDGANRVSFYMPGTSKTFSGADMTTGAWQLIVCAYDSVNNLMKISRNGAAYETAAQSTGAAALSDGYLYVGSSTTPDAYYDGELDSLTIWSKALSQAEVTELYNSGSGKFYPFAS</sequence>
<accession>A0A517WD35</accession>
<dbReference type="InterPro" id="IPR006558">
    <property type="entry name" value="LamG-like"/>
</dbReference>
<evidence type="ECO:0000256" key="1">
    <source>
        <dbReference type="ARBA" id="ARBA00022729"/>
    </source>
</evidence>
<dbReference type="EMBL" id="CP036347">
    <property type="protein sequence ID" value="QDU03148.1"/>
    <property type="molecule type" value="Genomic_DNA"/>
</dbReference>
<dbReference type="InterPro" id="IPR013320">
    <property type="entry name" value="ConA-like_dom_sf"/>
</dbReference>
<dbReference type="Pfam" id="PF13385">
    <property type="entry name" value="Laminin_G_3"/>
    <property type="match status" value="1"/>
</dbReference>
<dbReference type="SMART" id="SM00560">
    <property type="entry name" value="LamGL"/>
    <property type="match status" value="1"/>
</dbReference>
<protein>
    <recommendedName>
        <fullName evidence="3">LamG-like jellyroll fold domain-containing protein</fullName>
    </recommendedName>
</protein>
<organism evidence="4 5">
    <name type="scientific">Gimesia chilikensis</name>
    <dbReference type="NCBI Taxonomy" id="2605989"/>
    <lineage>
        <taxon>Bacteria</taxon>
        <taxon>Pseudomonadati</taxon>
        <taxon>Planctomycetota</taxon>
        <taxon>Planctomycetia</taxon>
        <taxon>Planctomycetales</taxon>
        <taxon>Planctomycetaceae</taxon>
        <taxon>Gimesia</taxon>
    </lineage>
</organism>
<gene>
    <name evidence="4" type="ORF">V6x_28600</name>
</gene>
<dbReference type="AlphaFoldDB" id="A0A517WD35"/>
<evidence type="ECO:0000256" key="2">
    <source>
        <dbReference type="ARBA" id="ARBA00023157"/>
    </source>
</evidence>
<feature type="domain" description="LamG-like jellyroll fold" evidence="3">
    <location>
        <begin position="462"/>
        <end position="587"/>
    </location>
</feature>
<reference evidence="4 5" key="1">
    <citation type="submission" date="2019-02" db="EMBL/GenBank/DDBJ databases">
        <title>Deep-cultivation of Planctomycetes and their phenomic and genomic characterization uncovers novel biology.</title>
        <authorList>
            <person name="Wiegand S."/>
            <person name="Jogler M."/>
            <person name="Boedeker C."/>
            <person name="Pinto D."/>
            <person name="Vollmers J."/>
            <person name="Rivas-Marin E."/>
            <person name="Kohn T."/>
            <person name="Peeters S.H."/>
            <person name="Heuer A."/>
            <person name="Rast P."/>
            <person name="Oberbeckmann S."/>
            <person name="Bunk B."/>
            <person name="Jeske O."/>
            <person name="Meyerdierks A."/>
            <person name="Storesund J.E."/>
            <person name="Kallscheuer N."/>
            <person name="Luecker S."/>
            <person name="Lage O.M."/>
            <person name="Pohl T."/>
            <person name="Merkel B.J."/>
            <person name="Hornburger P."/>
            <person name="Mueller R.-W."/>
            <person name="Bruemmer F."/>
            <person name="Labrenz M."/>
            <person name="Spormann A.M."/>
            <person name="Op den Camp H."/>
            <person name="Overmann J."/>
            <person name="Amann R."/>
            <person name="Jetten M.S.M."/>
            <person name="Mascher T."/>
            <person name="Medema M.H."/>
            <person name="Devos D.P."/>
            <person name="Kaster A.-K."/>
            <person name="Ovreas L."/>
            <person name="Rohde M."/>
            <person name="Galperin M.Y."/>
            <person name="Jogler C."/>
        </authorList>
    </citation>
    <scope>NUCLEOTIDE SEQUENCE [LARGE SCALE GENOMIC DNA]</scope>
    <source>
        <strain evidence="4 5">V6</strain>
    </source>
</reference>
<dbReference type="SUPFAM" id="SSF49899">
    <property type="entry name" value="Concanavalin A-like lectins/glucanases"/>
    <property type="match status" value="1"/>
</dbReference>
<dbReference type="Gene3D" id="2.60.120.200">
    <property type="match status" value="1"/>
</dbReference>
<proteinExistence type="predicted"/>
<evidence type="ECO:0000313" key="4">
    <source>
        <dbReference type="EMBL" id="QDU03148.1"/>
    </source>
</evidence>
<evidence type="ECO:0000313" key="5">
    <source>
        <dbReference type="Proteomes" id="UP000320722"/>
    </source>
</evidence>
<evidence type="ECO:0000259" key="3">
    <source>
        <dbReference type="SMART" id="SM00560"/>
    </source>
</evidence>
<dbReference type="Proteomes" id="UP000320722">
    <property type="component" value="Chromosome"/>
</dbReference>
<keyword evidence="1" id="KW-0732">Signal</keyword>